<dbReference type="GO" id="GO:0016702">
    <property type="term" value="F:oxidoreductase activity, acting on single donors with incorporation of molecular oxygen, incorporation of two atoms of oxygen"/>
    <property type="evidence" value="ECO:0007669"/>
    <property type="project" value="InterPro"/>
</dbReference>
<feature type="domain" description="Intradiol ring-cleavage dioxygenases" evidence="1">
    <location>
        <begin position="83"/>
        <end position="187"/>
    </location>
</feature>
<dbReference type="InterPro" id="IPR015889">
    <property type="entry name" value="Intradiol_dOase_core"/>
</dbReference>
<evidence type="ECO:0000313" key="2">
    <source>
        <dbReference type="EMBL" id="KAE8333662.1"/>
    </source>
</evidence>
<keyword evidence="3" id="KW-1185">Reference proteome</keyword>
<organism evidence="2 3">
    <name type="scientific">Aspergillus sergii</name>
    <dbReference type="NCBI Taxonomy" id="1034303"/>
    <lineage>
        <taxon>Eukaryota</taxon>
        <taxon>Fungi</taxon>
        <taxon>Dikarya</taxon>
        <taxon>Ascomycota</taxon>
        <taxon>Pezizomycotina</taxon>
        <taxon>Eurotiomycetes</taxon>
        <taxon>Eurotiomycetidae</taxon>
        <taxon>Eurotiales</taxon>
        <taxon>Aspergillaceae</taxon>
        <taxon>Aspergillus</taxon>
        <taxon>Aspergillus subgen. Circumdati</taxon>
    </lineage>
</organism>
<dbReference type="Proteomes" id="UP000325945">
    <property type="component" value="Unassembled WGS sequence"/>
</dbReference>
<sequence length="332" mass="36781">MSQHLARDRKELITEERQARGIDIDKLLVAPRSYYDSLATDHNVTYTGFNKDTNEQLLFSRYDEICVLDKQATYGPYYVSGEHIRQNISETQLGIPLSLELQLVDVNTCQPVQNAFVDIWHCNSTGIYSGIARDPKLDLPANGNADDRANVNTTFFRGIQKTDDFGVVRFETKFPGHYALRATHIHVIVHENPHVLPNGTLELGTGSIAHVGQVFFDQTLIDLADTIYPYTQNTNAMVLNQGDGIFYDEASSMDPVANYVYVGDSLEDGLVAWMAFGINTTSDYTDTVQEASFYGAEGGETNENYNITKLGPLETVPSGVPTPSAFTTTIGL</sequence>
<reference evidence="3" key="1">
    <citation type="submission" date="2019-04" db="EMBL/GenBank/DDBJ databases">
        <title>Friends and foes A comparative genomics studyof 23 Aspergillus species from section Flavi.</title>
        <authorList>
            <consortium name="DOE Joint Genome Institute"/>
            <person name="Kjaerbolling I."/>
            <person name="Vesth T."/>
            <person name="Frisvad J.C."/>
            <person name="Nybo J.L."/>
            <person name="Theobald S."/>
            <person name="Kildgaard S."/>
            <person name="Isbrandt T."/>
            <person name="Kuo A."/>
            <person name="Sato A."/>
            <person name="Lyhne E.K."/>
            <person name="Kogle M.E."/>
            <person name="Wiebenga A."/>
            <person name="Kun R.S."/>
            <person name="Lubbers R.J."/>
            <person name="Makela M.R."/>
            <person name="Barry K."/>
            <person name="Chovatia M."/>
            <person name="Clum A."/>
            <person name="Daum C."/>
            <person name="Haridas S."/>
            <person name="He G."/>
            <person name="LaButti K."/>
            <person name="Lipzen A."/>
            <person name="Mondo S."/>
            <person name="Riley R."/>
            <person name="Salamov A."/>
            <person name="Simmons B.A."/>
            <person name="Magnuson J.K."/>
            <person name="Henrissat B."/>
            <person name="Mortensen U.H."/>
            <person name="Larsen T.O."/>
            <person name="Devries R.P."/>
            <person name="Grigoriev I.V."/>
            <person name="Machida M."/>
            <person name="Baker S.E."/>
            <person name="Andersen M.R."/>
        </authorList>
    </citation>
    <scope>NUCLEOTIDE SEQUENCE [LARGE SCALE GENOMIC DNA]</scope>
    <source>
        <strain evidence="3">CBS 130017</strain>
    </source>
</reference>
<keyword evidence="2" id="KW-0560">Oxidoreductase</keyword>
<dbReference type="PANTHER" id="PTHR34315:SF1">
    <property type="entry name" value="INTRADIOL RING-CLEAVAGE DIOXYGENASES DOMAIN-CONTAINING PROTEIN-RELATED"/>
    <property type="match status" value="1"/>
</dbReference>
<dbReference type="Gene3D" id="2.60.130.10">
    <property type="entry name" value="Aromatic compound dioxygenase"/>
    <property type="match status" value="1"/>
</dbReference>
<gene>
    <name evidence="2" type="ORF">BDV39DRAFT_198578</name>
</gene>
<keyword evidence="2" id="KW-0223">Dioxygenase</keyword>
<dbReference type="InterPro" id="IPR000627">
    <property type="entry name" value="Intradiol_dOase_C"/>
</dbReference>
<accession>A0A5N6XLA2</accession>
<dbReference type="CDD" id="cd03457">
    <property type="entry name" value="intradiol_dioxygenase_like"/>
    <property type="match status" value="1"/>
</dbReference>
<evidence type="ECO:0000259" key="1">
    <source>
        <dbReference type="Pfam" id="PF00775"/>
    </source>
</evidence>
<dbReference type="Pfam" id="PF00775">
    <property type="entry name" value="Dioxygenase_C"/>
    <property type="match status" value="1"/>
</dbReference>
<evidence type="ECO:0000313" key="3">
    <source>
        <dbReference type="Proteomes" id="UP000325945"/>
    </source>
</evidence>
<name>A0A5N6XLA2_9EURO</name>
<dbReference type="SUPFAM" id="SSF49482">
    <property type="entry name" value="Aromatic compound dioxygenase"/>
    <property type="match status" value="1"/>
</dbReference>
<dbReference type="PANTHER" id="PTHR34315">
    <property type="match status" value="1"/>
</dbReference>
<proteinExistence type="predicted"/>
<protein>
    <submittedName>
        <fullName evidence="2">Intradiol ring-cleavage dioxygenase</fullName>
    </submittedName>
</protein>
<dbReference type="AlphaFoldDB" id="A0A5N6XLA2"/>
<dbReference type="GO" id="GO:0008199">
    <property type="term" value="F:ferric iron binding"/>
    <property type="evidence" value="ECO:0007669"/>
    <property type="project" value="InterPro"/>
</dbReference>
<dbReference type="EMBL" id="ML741761">
    <property type="protein sequence ID" value="KAE8333662.1"/>
    <property type="molecule type" value="Genomic_DNA"/>
</dbReference>